<dbReference type="Proteomes" id="UP001210925">
    <property type="component" value="Unassembled WGS sequence"/>
</dbReference>
<evidence type="ECO:0000256" key="2">
    <source>
        <dbReference type="ARBA" id="ARBA00023242"/>
    </source>
</evidence>
<dbReference type="SMART" id="SM00353">
    <property type="entry name" value="HLH"/>
    <property type="match status" value="1"/>
</dbReference>
<dbReference type="PROSITE" id="PS50888">
    <property type="entry name" value="BHLH"/>
    <property type="match status" value="1"/>
</dbReference>
<dbReference type="EMBL" id="JADGKB010000078">
    <property type="protein sequence ID" value="KAJ3254780.1"/>
    <property type="molecule type" value="Genomic_DNA"/>
</dbReference>
<keyword evidence="1" id="KW-0238">DNA-binding</keyword>
<evidence type="ECO:0000313" key="7">
    <source>
        <dbReference type="Proteomes" id="UP001210925"/>
    </source>
</evidence>
<reference evidence="6" key="1">
    <citation type="submission" date="2020-05" db="EMBL/GenBank/DDBJ databases">
        <title>Phylogenomic resolution of chytrid fungi.</title>
        <authorList>
            <person name="Stajich J.E."/>
            <person name="Amses K."/>
            <person name="Simmons R."/>
            <person name="Seto K."/>
            <person name="Myers J."/>
            <person name="Bonds A."/>
            <person name="Quandt C.A."/>
            <person name="Barry K."/>
            <person name="Liu P."/>
            <person name="Grigoriev I."/>
            <person name="Longcore J.E."/>
            <person name="James T.Y."/>
        </authorList>
    </citation>
    <scope>NUCLEOTIDE SEQUENCE</scope>
    <source>
        <strain evidence="6">PLAUS21</strain>
    </source>
</reference>
<organism evidence="6 7">
    <name type="scientific">Boothiomyces macroporosus</name>
    <dbReference type="NCBI Taxonomy" id="261099"/>
    <lineage>
        <taxon>Eukaryota</taxon>
        <taxon>Fungi</taxon>
        <taxon>Fungi incertae sedis</taxon>
        <taxon>Chytridiomycota</taxon>
        <taxon>Chytridiomycota incertae sedis</taxon>
        <taxon>Chytridiomycetes</taxon>
        <taxon>Rhizophydiales</taxon>
        <taxon>Terramycetaceae</taxon>
        <taxon>Boothiomyces</taxon>
    </lineage>
</organism>
<dbReference type="Gene3D" id="4.10.280.10">
    <property type="entry name" value="Helix-loop-helix DNA-binding domain"/>
    <property type="match status" value="1"/>
</dbReference>
<dbReference type="GO" id="GO:0090575">
    <property type="term" value="C:RNA polymerase II transcription regulator complex"/>
    <property type="evidence" value="ECO:0007669"/>
    <property type="project" value="TreeGrafter"/>
</dbReference>
<sequence length="232" mass="26731">MSPSVTRQFEYSPQDQVVYSDHTPLQLTPPAMVQSNYNSHILEQINGQTEYSQNIDYSSRVSAYTDSNSGVTPAQLLELTFREDNRTPYTPPVQESKQLIFTQNSQPARRSSSESSKPPSGAKFKKLSNKEAEQMRRDKLKDAFKAVKVVLPFEKEKHPSKVFILKRAREHILDLEHDNVQKEDEIQQLKAHIEQLKNAMLARGLSVPYFRPYNRTERHSGENYISSEDEDD</sequence>
<dbReference type="AlphaFoldDB" id="A0AAD5UH70"/>
<feature type="coiled-coil region" evidence="3">
    <location>
        <begin position="165"/>
        <end position="199"/>
    </location>
</feature>
<feature type="domain" description="BHLH" evidence="5">
    <location>
        <begin position="124"/>
        <end position="175"/>
    </location>
</feature>
<dbReference type="Pfam" id="PF00010">
    <property type="entry name" value="HLH"/>
    <property type="match status" value="1"/>
</dbReference>
<keyword evidence="2" id="KW-0539">Nucleus</keyword>
<protein>
    <recommendedName>
        <fullName evidence="5">BHLH domain-containing protein</fullName>
    </recommendedName>
</protein>
<gene>
    <name evidence="6" type="ORF">HK103_006855</name>
</gene>
<dbReference type="PANTHER" id="PTHR10328:SF15">
    <property type="entry name" value="BHLH TRANSCRIPTION FACTOR"/>
    <property type="match status" value="1"/>
</dbReference>
<dbReference type="GO" id="GO:0045944">
    <property type="term" value="P:positive regulation of transcription by RNA polymerase II"/>
    <property type="evidence" value="ECO:0007669"/>
    <property type="project" value="TreeGrafter"/>
</dbReference>
<evidence type="ECO:0000256" key="4">
    <source>
        <dbReference type="SAM" id="MobiDB-lite"/>
    </source>
</evidence>
<dbReference type="GO" id="GO:0003677">
    <property type="term" value="F:DNA binding"/>
    <property type="evidence" value="ECO:0007669"/>
    <property type="project" value="UniProtKB-KW"/>
</dbReference>
<dbReference type="GO" id="GO:0003700">
    <property type="term" value="F:DNA-binding transcription factor activity"/>
    <property type="evidence" value="ECO:0007669"/>
    <property type="project" value="TreeGrafter"/>
</dbReference>
<accession>A0AAD5UH70</accession>
<comment type="caution">
    <text evidence="6">The sequence shown here is derived from an EMBL/GenBank/DDBJ whole genome shotgun (WGS) entry which is preliminary data.</text>
</comment>
<feature type="compositionally biased region" description="Polar residues" evidence="4">
    <location>
        <begin position="93"/>
        <end position="104"/>
    </location>
</feature>
<evidence type="ECO:0000259" key="5">
    <source>
        <dbReference type="PROSITE" id="PS50888"/>
    </source>
</evidence>
<keyword evidence="3" id="KW-0175">Coiled coil</keyword>
<feature type="region of interest" description="Disordered" evidence="4">
    <location>
        <begin position="82"/>
        <end position="135"/>
    </location>
</feature>
<keyword evidence="7" id="KW-1185">Reference proteome</keyword>
<proteinExistence type="predicted"/>
<dbReference type="PANTHER" id="PTHR10328">
    <property type="entry name" value="PROTEIN MAX MYC-ASSOCIATED FACTOR X"/>
    <property type="match status" value="1"/>
</dbReference>
<name>A0AAD5UH70_9FUNG</name>
<dbReference type="SUPFAM" id="SSF47459">
    <property type="entry name" value="HLH, helix-loop-helix DNA-binding domain"/>
    <property type="match status" value="1"/>
</dbReference>
<evidence type="ECO:0000313" key="6">
    <source>
        <dbReference type="EMBL" id="KAJ3254780.1"/>
    </source>
</evidence>
<evidence type="ECO:0000256" key="1">
    <source>
        <dbReference type="ARBA" id="ARBA00023125"/>
    </source>
</evidence>
<feature type="compositionally biased region" description="Low complexity" evidence="4">
    <location>
        <begin position="105"/>
        <end position="120"/>
    </location>
</feature>
<dbReference type="GO" id="GO:0046983">
    <property type="term" value="F:protein dimerization activity"/>
    <property type="evidence" value="ECO:0007669"/>
    <property type="project" value="InterPro"/>
</dbReference>
<dbReference type="InterPro" id="IPR011598">
    <property type="entry name" value="bHLH_dom"/>
</dbReference>
<dbReference type="InterPro" id="IPR036638">
    <property type="entry name" value="HLH_DNA-bd_sf"/>
</dbReference>
<evidence type="ECO:0000256" key="3">
    <source>
        <dbReference type="SAM" id="Coils"/>
    </source>
</evidence>